<dbReference type="AlphaFoldDB" id="A0A4S8LM45"/>
<evidence type="ECO:0000313" key="2">
    <source>
        <dbReference type="EMBL" id="THU90110.1"/>
    </source>
</evidence>
<feature type="compositionally biased region" description="Basic residues" evidence="1">
    <location>
        <begin position="1"/>
        <end position="11"/>
    </location>
</feature>
<dbReference type="EMBL" id="ML179345">
    <property type="protein sequence ID" value="THU90110.1"/>
    <property type="molecule type" value="Genomic_DNA"/>
</dbReference>
<accession>A0A4S8LM45</accession>
<feature type="compositionally biased region" description="Basic and acidic residues" evidence="1">
    <location>
        <begin position="176"/>
        <end position="185"/>
    </location>
</feature>
<proteinExistence type="predicted"/>
<reference evidence="2 3" key="1">
    <citation type="journal article" date="2019" name="Nat. Ecol. Evol.">
        <title>Megaphylogeny resolves global patterns of mushroom evolution.</title>
        <authorList>
            <person name="Varga T."/>
            <person name="Krizsan K."/>
            <person name="Foldi C."/>
            <person name="Dima B."/>
            <person name="Sanchez-Garcia M."/>
            <person name="Sanchez-Ramirez S."/>
            <person name="Szollosi G.J."/>
            <person name="Szarkandi J.G."/>
            <person name="Papp V."/>
            <person name="Albert L."/>
            <person name="Andreopoulos W."/>
            <person name="Angelini C."/>
            <person name="Antonin V."/>
            <person name="Barry K.W."/>
            <person name="Bougher N.L."/>
            <person name="Buchanan P."/>
            <person name="Buyck B."/>
            <person name="Bense V."/>
            <person name="Catcheside P."/>
            <person name="Chovatia M."/>
            <person name="Cooper J."/>
            <person name="Damon W."/>
            <person name="Desjardin D."/>
            <person name="Finy P."/>
            <person name="Geml J."/>
            <person name="Haridas S."/>
            <person name="Hughes K."/>
            <person name="Justo A."/>
            <person name="Karasinski D."/>
            <person name="Kautmanova I."/>
            <person name="Kiss B."/>
            <person name="Kocsube S."/>
            <person name="Kotiranta H."/>
            <person name="LaButti K.M."/>
            <person name="Lechner B.E."/>
            <person name="Liimatainen K."/>
            <person name="Lipzen A."/>
            <person name="Lukacs Z."/>
            <person name="Mihaltcheva S."/>
            <person name="Morgado L.N."/>
            <person name="Niskanen T."/>
            <person name="Noordeloos M.E."/>
            <person name="Ohm R.A."/>
            <person name="Ortiz-Santana B."/>
            <person name="Ovrebo C."/>
            <person name="Racz N."/>
            <person name="Riley R."/>
            <person name="Savchenko A."/>
            <person name="Shiryaev A."/>
            <person name="Soop K."/>
            <person name="Spirin V."/>
            <person name="Szebenyi C."/>
            <person name="Tomsovsky M."/>
            <person name="Tulloss R.E."/>
            <person name="Uehling J."/>
            <person name="Grigoriev I.V."/>
            <person name="Vagvolgyi C."/>
            <person name="Papp T."/>
            <person name="Martin F.M."/>
            <person name="Miettinen O."/>
            <person name="Hibbett D.S."/>
            <person name="Nagy L.G."/>
        </authorList>
    </citation>
    <scope>NUCLEOTIDE SEQUENCE [LARGE SCALE GENOMIC DNA]</scope>
    <source>
        <strain evidence="2 3">CBS 962.96</strain>
    </source>
</reference>
<name>A0A4S8LM45_DENBC</name>
<sequence length="379" mass="42704">MPPTLRSRKAHTSNAASLILTDESPSTVNIHSDDSLTVRRPNSHRLKRSASVFEPSDQAESTTRRARKKSRSNEVIVQVKQEPVDEEVLMSVEVEAKREDVEPSLGVGASTCFKSEVVAPIKEEPGSSVKEEVDSLVEEVSVKEEFEASVKEDSEASIEKSGALVKQEFKSSFKKETTSSLKEEGSSGDDSTGIDAAEGHEIEDEPELPSAIQAPTKLSEKGKQKKERKKREKKGPGKKALKDKWMTWCMQHVWPYDQEYKLPVRSRYNYMTKTSAQAVLRLQDVELATLPYEEFPNKKNPRFPGHRYDCSRLFLFSYRKHAAINGVEGALEEYLTKDVLRKGRDFFDKYINNLPVKVRSELAALKRPTLTASEESGYS</sequence>
<feature type="compositionally biased region" description="Basic residues" evidence="1">
    <location>
        <begin position="223"/>
        <end position="239"/>
    </location>
</feature>
<feature type="region of interest" description="Disordered" evidence="1">
    <location>
        <begin position="176"/>
        <end position="195"/>
    </location>
</feature>
<dbReference type="Proteomes" id="UP000297245">
    <property type="component" value="Unassembled WGS sequence"/>
</dbReference>
<feature type="region of interest" description="Disordered" evidence="1">
    <location>
        <begin position="200"/>
        <end position="239"/>
    </location>
</feature>
<keyword evidence="3" id="KW-1185">Reference proteome</keyword>
<evidence type="ECO:0000313" key="3">
    <source>
        <dbReference type="Proteomes" id="UP000297245"/>
    </source>
</evidence>
<evidence type="ECO:0000256" key="1">
    <source>
        <dbReference type="SAM" id="MobiDB-lite"/>
    </source>
</evidence>
<gene>
    <name evidence="2" type="ORF">K435DRAFT_781357</name>
</gene>
<dbReference type="OrthoDB" id="2752459at2759"/>
<protein>
    <submittedName>
        <fullName evidence="2">Uncharacterized protein</fullName>
    </submittedName>
</protein>
<feature type="region of interest" description="Disordered" evidence="1">
    <location>
        <begin position="1"/>
        <end position="74"/>
    </location>
</feature>
<organism evidence="2 3">
    <name type="scientific">Dendrothele bispora (strain CBS 962.96)</name>
    <dbReference type="NCBI Taxonomy" id="1314807"/>
    <lineage>
        <taxon>Eukaryota</taxon>
        <taxon>Fungi</taxon>
        <taxon>Dikarya</taxon>
        <taxon>Basidiomycota</taxon>
        <taxon>Agaricomycotina</taxon>
        <taxon>Agaricomycetes</taxon>
        <taxon>Agaricomycetidae</taxon>
        <taxon>Agaricales</taxon>
        <taxon>Agaricales incertae sedis</taxon>
        <taxon>Dendrothele</taxon>
    </lineage>
</organism>